<accession>A0AAW4L2J6</accession>
<keyword evidence="5" id="KW-1133">Transmembrane helix</keyword>
<dbReference type="RefSeq" id="WP_214171939.1">
    <property type="nucleotide sequence ID" value="NZ_JAHCVJ010000005.1"/>
</dbReference>
<evidence type="ECO:0000313" key="8">
    <source>
        <dbReference type="EMBL" id="MBT0665163.1"/>
    </source>
</evidence>
<dbReference type="EMBL" id="JAHCVJ010000005">
    <property type="protein sequence ID" value="MBT0665163.1"/>
    <property type="molecule type" value="Genomic_DNA"/>
</dbReference>
<dbReference type="SMART" id="SM00304">
    <property type="entry name" value="HAMP"/>
    <property type="match status" value="1"/>
</dbReference>
<dbReference type="SUPFAM" id="SSF58104">
    <property type="entry name" value="Methyl-accepting chemotaxis protein (MCP) signaling domain"/>
    <property type="match status" value="2"/>
</dbReference>
<keyword evidence="5" id="KW-0472">Membrane</keyword>
<keyword evidence="1" id="KW-0145">Chemotaxis</keyword>
<protein>
    <submittedName>
        <fullName evidence="8">HAMP domain-containing protein</fullName>
    </submittedName>
</protein>
<proteinExistence type="inferred from homology"/>
<dbReference type="AlphaFoldDB" id="A0AAW4L2J6"/>
<name>A0AAW4L2J6_9BACT</name>
<dbReference type="Proteomes" id="UP000811899">
    <property type="component" value="Unassembled WGS sequence"/>
</dbReference>
<feature type="transmembrane region" description="Helical" evidence="5">
    <location>
        <begin position="42"/>
        <end position="66"/>
    </location>
</feature>
<dbReference type="GO" id="GO:0004888">
    <property type="term" value="F:transmembrane signaling receptor activity"/>
    <property type="evidence" value="ECO:0007669"/>
    <property type="project" value="TreeGrafter"/>
</dbReference>
<evidence type="ECO:0000259" key="7">
    <source>
        <dbReference type="PROSITE" id="PS50885"/>
    </source>
</evidence>
<evidence type="ECO:0000256" key="3">
    <source>
        <dbReference type="PROSITE-ProRule" id="PRU00284"/>
    </source>
</evidence>
<dbReference type="Pfam" id="PF00015">
    <property type="entry name" value="MCPsignal"/>
    <property type="match status" value="1"/>
</dbReference>
<evidence type="ECO:0000256" key="1">
    <source>
        <dbReference type="ARBA" id="ARBA00022500"/>
    </source>
</evidence>
<dbReference type="InterPro" id="IPR003660">
    <property type="entry name" value="HAMP_dom"/>
</dbReference>
<dbReference type="InterPro" id="IPR004089">
    <property type="entry name" value="MCPsignal_dom"/>
</dbReference>
<reference evidence="8 9" key="1">
    <citation type="submission" date="2021-05" db="EMBL/GenBank/DDBJ databases">
        <title>The draft genome of Geobacter pelophilus DSM 12255.</title>
        <authorList>
            <person name="Xu Z."/>
            <person name="Masuda Y."/>
            <person name="Itoh H."/>
            <person name="Senoo K."/>
        </authorList>
    </citation>
    <scope>NUCLEOTIDE SEQUENCE [LARGE SCALE GENOMIC DNA]</scope>
    <source>
        <strain evidence="8 9">DSM 12255</strain>
    </source>
</reference>
<feature type="domain" description="HAMP" evidence="7">
    <location>
        <begin position="68"/>
        <end position="120"/>
    </location>
</feature>
<feature type="domain" description="Methyl-accepting transducer" evidence="6">
    <location>
        <begin position="209"/>
        <end position="445"/>
    </location>
</feature>
<dbReference type="CDD" id="cd06225">
    <property type="entry name" value="HAMP"/>
    <property type="match status" value="1"/>
</dbReference>
<keyword evidence="4" id="KW-0175">Coiled coil</keyword>
<dbReference type="Gene3D" id="1.10.287.950">
    <property type="entry name" value="Methyl-accepting chemotaxis protein"/>
    <property type="match status" value="1"/>
</dbReference>
<dbReference type="PANTHER" id="PTHR43531:SF11">
    <property type="entry name" value="METHYL-ACCEPTING CHEMOTAXIS PROTEIN 3"/>
    <property type="match status" value="1"/>
</dbReference>
<comment type="caution">
    <text evidence="8">The sequence shown here is derived from an EMBL/GenBank/DDBJ whole genome shotgun (WGS) entry which is preliminary data.</text>
</comment>
<dbReference type="PROSITE" id="PS50111">
    <property type="entry name" value="CHEMOTAXIS_TRANSDUC_2"/>
    <property type="match status" value="1"/>
</dbReference>
<evidence type="ECO:0000313" key="9">
    <source>
        <dbReference type="Proteomes" id="UP000811899"/>
    </source>
</evidence>
<keyword evidence="3" id="KW-0807">Transducer</keyword>
<keyword evidence="5" id="KW-0812">Transmembrane</keyword>
<feature type="coiled-coil region" evidence="4">
    <location>
        <begin position="504"/>
        <end position="566"/>
    </location>
</feature>
<sequence>MNLKFGSQLIRTMMILGIIVAATGLLSAGKLAASSQEVADNFLFKIVFGILVIETLLFVITFWIYTKRKLLSRVNRLAHALERGAEGDLTIRVPASENDEIGQLGRNLNTMLEKLSEFVERVNASLRELRNISQNTTNAAGQLVNAAETQSVSAKETSGAVDKIGRSIELLSKEIDKVTQSATQNSGAIRTMSTSLDVVGQNIDMQSSAIDEVSSSIFQVAAEVKQIANNVNSLMATSTETTSSVAAMDISIKEVERNAQGAAEITETVKHDALVGQETVAATISGITEIRDSTQSTFSAIASLSSRVKVIGNIVSVINELAEQTNLLALNSAIIAAQAGEHGKGFAVVADQIKGLATRTRNSTQEIDDLISAIQKETDQAVTAIKVTEQRVSDGERLSLKSGVALQKMVSGMEESLRQVNDIAHATVEQAKGSQQIRQSMEDISNMVAQIAKSSREQGATSELIIAAVDRMKDLTVNVRSSSLEQREIGANISESTGRMGLIISELERLRNEQAERSDEIRKAMQEMDRATNEDLSAVHIMEEGVENLSRQIGLLQTEMAKLKVN</sequence>
<gene>
    <name evidence="8" type="ORF">KI809_12725</name>
</gene>
<dbReference type="GO" id="GO:0005886">
    <property type="term" value="C:plasma membrane"/>
    <property type="evidence" value="ECO:0007669"/>
    <property type="project" value="TreeGrafter"/>
</dbReference>
<dbReference type="PROSITE" id="PS50885">
    <property type="entry name" value="HAMP"/>
    <property type="match status" value="1"/>
</dbReference>
<evidence type="ECO:0000259" key="6">
    <source>
        <dbReference type="PROSITE" id="PS50111"/>
    </source>
</evidence>
<dbReference type="GO" id="GO:0007165">
    <property type="term" value="P:signal transduction"/>
    <property type="evidence" value="ECO:0007669"/>
    <property type="project" value="UniProtKB-KW"/>
</dbReference>
<dbReference type="GO" id="GO:0006935">
    <property type="term" value="P:chemotaxis"/>
    <property type="evidence" value="ECO:0007669"/>
    <property type="project" value="UniProtKB-KW"/>
</dbReference>
<evidence type="ECO:0000256" key="5">
    <source>
        <dbReference type="SAM" id="Phobius"/>
    </source>
</evidence>
<dbReference type="Gene3D" id="6.10.340.10">
    <property type="match status" value="1"/>
</dbReference>
<evidence type="ECO:0000256" key="2">
    <source>
        <dbReference type="ARBA" id="ARBA00029447"/>
    </source>
</evidence>
<dbReference type="InterPro" id="IPR051310">
    <property type="entry name" value="MCP_chemotaxis"/>
</dbReference>
<organism evidence="8 9">
    <name type="scientific">Geoanaerobacter pelophilus</name>
    <dbReference type="NCBI Taxonomy" id="60036"/>
    <lineage>
        <taxon>Bacteria</taxon>
        <taxon>Pseudomonadati</taxon>
        <taxon>Thermodesulfobacteriota</taxon>
        <taxon>Desulfuromonadia</taxon>
        <taxon>Geobacterales</taxon>
        <taxon>Geobacteraceae</taxon>
        <taxon>Geoanaerobacter</taxon>
    </lineage>
</organism>
<keyword evidence="9" id="KW-1185">Reference proteome</keyword>
<dbReference type="Pfam" id="PF00672">
    <property type="entry name" value="HAMP"/>
    <property type="match status" value="1"/>
</dbReference>
<dbReference type="PANTHER" id="PTHR43531">
    <property type="entry name" value="PROTEIN ICFG"/>
    <property type="match status" value="1"/>
</dbReference>
<evidence type="ECO:0000256" key="4">
    <source>
        <dbReference type="SAM" id="Coils"/>
    </source>
</evidence>
<dbReference type="SMART" id="SM00283">
    <property type="entry name" value="MA"/>
    <property type="match status" value="1"/>
</dbReference>
<comment type="similarity">
    <text evidence="2">Belongs to the methyl-accepting chemotaxis (MCP) protein family.</text>
</comment>